<reference evidence="2" key="2">
    <citation type="journal article" name="Front. Microbiol.">
        <title>Degradative Capacity of Two Strains of Rhodonia placenta: From Phenotype to Genotype.</title>
        <authorList>
            <person name="Kolle M."/>
            <person name="Horta M.A.C."/>
            <person name="Nowrousian M."/>
            <person name="Ohm R.A."/>
            <person name="Benz J.P."/>
            <person name="Pilgard A."/>
        </authorList>
    </citation>
    <scope>NUCLEOTIDE SEQUENCE</scope>
    <source>
        <strain evidence="2">FPRL280</strain>
    </source>
</reference>
<evidence type="ECO:0000256" key="1">
    <source>
        <dbReference type="SAM" id="Phobius"/>
    </source>
</evidence>
<proteinExistence type="predicted"/>
<gene>
    <name evidence="2" type="ORF">IEO21_07511</name>
</gene>
<keyword evidence="1" id="KW-0812">Transmembrane</keyword>
<evidence type="ECO:0000313" key="2">
    <source>
        <dbReference type="EMBL" id="KAF9809174.1"/>
    </source>
</evidence>
<name>A0A8H7NY19_9APHY</name>
<reference evidence="2" key="1">
    <citation type="submission" date="2020-11" db="EMBL/GenBank/DDBJ databases">
        <authorList>
            <person name="Koelle M."/>
            <person name="Horta M.A.C."/>
            <person name="Nowrousian M."/>
            <person name="Ohm R.A."/>
            <person name="Benz P."/>
            <person name="Pilgard A."/>
        </authorList>
    </citation>
    <scope>NUCLEOTIDE SEQUENCE</scope>
    <source>
        <strain evidence="2">FPRL280</strain>
    </source>
</reference>
<comment type="caution">
    <text evidence="2">The sequence shown here is derived from an EMBL/GenBank/DDBJ whole genome shotgun (WGS) entry which is preliminary data.</text>
</comment>
<accession>A0A8H7NY19</accession>
<keyword evidence="1" id="KW-1133">Transmembrane helix</keyword>
<dbReference type="EMBL" id="JADOXO010000215">
    <property type="protein sequence ID" value="KAF9809174.1"/>
    <property type="molecule type" value="Genomic_DNA"/>
</dbReference>
<dbReference type="AlphaFoldDB" id="A0A8H7NY19"/>
<protein>
    <submittedName>
        <fullName evidence="2">Uncharacterized protein</fullName>
    </submittedName>
</protein>
<evidence type="ECO:0000313" key="3">
    <source>
        <dbReference type="Proteomes" id="UP000639403"/>
    </source>
</evidence>
<keyword evidence="1" id="KW-0472">Membrane</keyword>
<sequence>MFEGAQRALGLSCRKPNVTIITQVAPPSTTSRQTVRAVNVFAVLFAQIAYNQRRNDGLYVEAAWNVSQNDTDKPNVAATSRETTTNITTTSQRDKWNQASFSTAPMMLVFGLMQWEGGQLDITAQIAIAICGCLAIYTGWTAMHVKYMSCLCGAAISWIWMRSAIAAACILATFVIAVLVAAHPSSNADPHKQRQIVTEDTYAGSSHRKAGSRGDVSESFARRMPAERGIYRIASGQGFVDTQLAKCAIDRQVKT</sequence>
<dbReference type="Proteomes" id="UP000639403">
    <property type="component" value="Unassembled WGS sequence"/>
</dbReference>
<organism evidence="2 3">
    <name type="scientific">Rhodonia placenta</name>
    <dbReference type="NCBI Taxonomy" id="104341"/>
    <lineage>
        <taxon>Eukaryota</taxon>
        <taxon>Fungi</taxon>
        <taxon>Dikarya</taxon>
        <taxon>Basidiomycota</taxon>
        <taxon>Agaricomycotina</taxon>
        <taxon>Agaricomycetes</taxon>
        <taxon>Polyporales</taxon>
        <taxon>Adustoporiaceae</taxon>
        <taxon>Rhodonia</taxon>
    </lineage>
</organism>
<feature type="transmembrane region" description="Helical" evidence="1">
    <location>
        <begin position="122"/>
        <end position="140"/>
    </location>
</feature>
<feature type="transmembrane region" description="Helical" evidence="1">
    <location>
        <begin position="160"/>
        <end position="182"/>
    </location>
</feature>